<reference evidence="4" key="2">
    <citation type="submission" date="2025-09" db="UniProtKB">
        <authorList>
            <consortium name="Ensembl"/>
        </authorList>
    </citation>
    <scope>IDENTIFICATION</scope>
</reference>
<dbReference type="Proteomes" id="UP000694569">
    <property type="component" value="Unplaced"/>
</dbReference>
<proteinExistence type="predicted"/>
<evidence type="ECO:0000259" key="3">
    <source>
        <dbReference type="PROSITE" id="PS50835"/>
    </source>
</evidence>
<feature type="signal peptide" evidence="2">
    <location>
        <begin position="1"/>
        <end position="25"/>
    </location>
</feature>
<dbReference type="GO" id="GO:0005923">
    <property type="term" value="C:bicellular tight junction"/>
    <property type="evidence" value="ECO:0007669"/>
    <property type="project" value="TreeGrafter"/>
</dbReference>
<accession>A0A8C5M353</accession>
<reference evidence="4" key="1">
    <citation type="submission" date="2025-08" db="UniProtKB">
        <authorList>
            <consortium name="Ensembl"/>
        </authorList>
    </citation>
    <scope>IDENTIFICATION</scope>
</reference>
<organism evidence="4 5">
    <name type="scientific">Leptobrachium leishanense</name>
    <name type="common">Leishan spiny toad</name>
    <dbReference type="NCBI Taxonomy" id="445787"/>
    <lineage>
        <taxon>Eukaryota</taxon>
        <taxon>Metazoa</taxon>
        <taxon>Chordata</taxon>
        <taxon>Craniata</taxon>
        <taxon>Vertebrata</taxon>
        <taxon>Euteleostomi</taxon>
        <taxon>Amphibia</taxon>
        <taxon>Batrachia</taxon>
        <taxon>Anura</taxon>
        <taxon>Pelobatoidea</taxon>
        <taxon>Megophryidae</taxon>
        <taxon>Leptobrachium</taxon>
    </lineage>
</organism>
<keyword evidence="1" id="KW-1133">Transmembrane helix</keyword>
<dbReference type="OrthoDB" id="8822248at2759"/>
<evidence type="ECO:0000256" key="2">
    <source>
        <dbReference type="SAM" id="SignalP"/>
    </source>
</evidence>
<dbReference type="InterPro" id="IPR007110">
    <property type="entry name" value="Ig-like_dom"/>
</dbReference>
<evidence type="ECO:0000256" key="1">
    <source>
        <dbReference type="SAM" id="Phobius"/>
    </source>
</evidence>
<dbReference type="InterPro" id="IPR003599">
    <property type="entry name" value="Ig_sub"/>
</dbReference>
<dbReference type="Gene3D" id="2.60.40.10">
    <property type="entry name" value="Immunoglobulins"/>
    <property type="match status" value="2"/>
</dbReference>
<keyword evidence="1" id="KW-0472">Membrane</keyword>
<dbReference type="PANTHER" id="PTHR44991:SF1">
    <property type="entry name" value="IMMUNOGLOBULIN SUPERFAMILY MEMBER 5"/>
    <property type="match status" value="1"/>
</dbReference>
<dbReference type="GeneTree" id="ENSGT00940000163947"/>
<protein>
    <recommendedName>
        <fullName evidence="3">Ig-like domain-containing protein</fullName>
    </recommendedName>
</protein>
<name>A0A8C5M353_9ANUR</name>
<dbReference type="SUPFAM" id="SSF48726">
    <property type="entry name" value="Immunoglobulin"/>
    <property type="match status" value="2"/>
</dbReference>
<feature type="chain" id="PRO_5034641278" description="Ig-like domain-containing protein" evidence="2">
    <location>
        <begin position="26"/>
        <end position="352"/>
    </location>
</feature>
<keyword evidence="1" id="KW-0812">Transmembrane</keyword>
<dbReference type="InterPro" id="IPR013783">
    <property type="entry name" value="Ig-like_fold"/>
</dbReference>
<evidence type="ECO:0000313" key="4">
    <source>
        <dbReference type="Ensembl" id="ENSLLEP00000006025.1"/>
    </source>
</evidence>
<sequence length="352" mass="38567">MEGKGTSFVLHVTLLCLTIYFGSHAQILDGPKDLTVLTGSNASFLCTVARDWASITWTVNNLFVVSISPTAGSMSDTDIIVRNSTNQVNLAFTSEITILSVDRTRSGKVQCSLLFYGFQEATLTVQVNGSLEITNGSITIRPNIPVYLSCRFLNWFPVPEITWRINETTANQLSYTTDYVYGNDQMVNGASLLNITAEYKTTVTCLAKIETLVSPQSTSVDVTVSDNISGSLDQTTIIIIAVCVSVGCLLIIIIIVVTVVCCSKKKKRDTSYQSDAWKVSSIKSDYLQTSQNGRAGENNLSYTPEPSSRISYANSDNSVIFAVAPMRHTLEQAPEYRRPATNPTTVRHITHV</sequence>
<dbReference type="PANTHER" id="PTHR44991">
    <property type="entry name" value="IMMUNOGLOBULIN SUPERFAMILY MEMBER 5"/>
    <property type="match status" value="1"/>
</dbReference>
<dbReference type="GO" id="GO:0009986">
    <property type="term" value="C:cell surface"/>
    <property type="evidence" value="ECO:0007669"/>
    <property type="project" value="TreeGrafter"/>
</dbReference>
<dbReference type="Ensembl" id="ENSLLET00000006275.1">
    <property type="protein sequence ID" value="ENSLLEP00000006025.1"/>
    <property type="gene ID" value="ENSLLEG00000003795.1"/>
</dbReference>
<feature type="domain" description="Ig-like" evidence="3">
    <location>
        <begin position="121"/>
        <end position="225"/>
    </location>
</feature>
<evidence type="ECO:0000313" key="5">
    <source>
        <dbReference type="Proteomes" id="UP000694569"/>
    </source>
</evidence>
<dbReference type="AlphaFoldDB" id="A0A8C5M353"/>
<keyword evidence="2" id="KW-0732">Signal</keyword>
<dbReference type="SMART" id="SM00409">
    <property type="entry name" value="IG"/>
    <property type="match status" value="2"/>
</dbReference>
<feature type="domain" description="Ig-like" evidence="3">
    <location>
        <begin position="25"/>
        <end position="113"/>
    </location>
</feature>
<keyword evidence="5" id="KW-1185">Reference proteome</keyword>
<dbReference type="PROSITE" id="PS50835">
    <property type="entry name" value="IG_LIKE"/>
    <property type="match status" value="2"/>
</dbReference>
<feature type="transmembrane region" description="Helical" evidence="1">
    <location>
        <begin position="237"/>
        <end position="262"/>
    </location>
</feature>
<dbReference type="GO" id="GO:0098609">
    <property type="term" value="P:cell-cell adhesion"/>
    <property type="evidence" value="ECO:0007669"/>
    <property type="project" value="TreeGrafter"/>
</dbReference>
<dbReference type="InterPro" id="IPR036179">
    <property type="entry name" value="Ig-like_dom_sf"/>
</dbReference>